<proteinExistence type="predicted"/>
<dbReference type="Gene3D" id="1.20.120.1430">
    <property type="entry name" value="HP0721 helical bundle"/>
    <property type="match status" value="1"/>
</dbReference>
<evidence type="ECO:0000313" key="2">
    <source>
        <dbReference type="Proteomes" id="UP000596092"/>
    </source>
</evidence>
<organism evidence="1 2">
    <name type="scientific">Desulfobulbus oligotrophicus</name>
    <dbReference type="NCBI Taxonomy" id="1909699"/>
    <lineage>
        <taxon>Bacteria</taxon>
        <taxon>Pseudomonadati</taxon>
        <taxon>Thermodesulfobacteriota</taxon>
        <taxon>Desulfobulbia</taxon>
        <taxon>Desulfobulbales</taxon>
        <taxon>Desulfobulbaceae</taxon>
        <taxon>Desulfobulbus</taxon>
    </lineage>
</organism>
<dbReference type="KEGG" id="dog:HP555_13665"/>
<dbReference type="Proteomes" id="UP000596092">
    <property type="component" value="Chromosome"/>
</dbReference>
<dbReference type="AlphaFoldDB" id="A0A7T5VFE7"/>
<dbReference type="InterPro" id="IPR038310">
    <property type="entry name" value="DUF1104_sf"/>
</dbReference>
<accession>A0A7T5VFE7</accession>
<keyword evidence="2" id="KW-1185">Reference proteome</keyword>
<gene>
    <name evidence="1" type="ORF">HP555_13665</name>
</gene>
<evidence type="ECO:0000313" key="1">
    <source>
        <dbReference type="EMBL" id="QQG66836.1"/>
    </source>
</evidence>
<name>A0A7T5VFE7_9BACT</name>
<dbReference type="RefSeq" id="WP_199263122.1">
    <property type="nucleotide sequence ID" value="NZ_CP054140.1"/>
</dbReference>
<dbReference type="EMBL" id="CP054140">
    <property type="protein sequence ID" value="QQG66836.1"/>
    <property type="molecule type" value="Genomic_DNA"/>
</dbReference>
<reference evidence="1 2" key="1">
    <citation type="submission" date="2020-05" db="EMBL/GenBank/DDBJ databases">
        <title>Complete genome of Desulfobulbus oligotrophicus.</title>
        <authorList>
            <person name="Podar M."/>
        </authorList>
    </citation>
    <scope>NUCLEOTIDE SEQUENCE [LARGE SCALE GENOMIC DNA]</scope>
    <source>
        <strain evidence="1 2">Prop6</strain>
    </source>
</reference>
<protein>
    <submittedName>
        <fullName evidence="1">Uncharacterized protein</fullName>
    </submittedName>
</protein>
<sequence length="109" mass="11997">MAAGTAWAVDYSRMSNDELNTHRGTMYNATPEEWNNFHTEWWKRLSQMGPDERQKYMGPRGWHQGYGRGHGMGRGMMGPRGGGYCCPCPGGGPGWQYQGGGDTAPPAGK</sequence>